<evidence type="ECO:0000256" key="2">
    <source>
        <dbReference type="ARBA" id="ARBA00023002"/>
    </source>
</evidence>
<feature type="region of interest" description="Disordered" evidence="3">
    <location>
        <begin position="1"/>
        <end position="20"/>
    </location>
</feature>
<evidence type="ECO:0000256" key="3">
    <source>
        <dbReference type="SAM" id="MobiDB-lite"/>
    </source>
</evidence>
<keyword evidence="2" id="KW-0560">Oxidoreductase</keyword>
<dbReference type="Proteomes" id="UP000198601">
    <property type="component" value="Unassembled WGS sequence"/>
</dbReference>
<keyword evidence="6" id="KW-1185">Reference proteome</keyword>
<dbReference type="PANTHER" id="PTHR11908:SF132">
    <property type="entry name" value="ALDEHYDE OXIDASE 1-RELATED"/>
    <property type="match status" value="1"/>
</dbReference>
<keyword evidence="1" id="KW-0500">Molybdenum</keyword>
<dbReference type="InterPro" id="IPR000674">
    <property type="entry name" value="Ald_Oxase/Xan_DH_a/b"/>
</dbReference>
<dbReference type="InterPro" id="IPR016208">
    <property type="entry name" value="Ald_Oxase/xanthine_DH-like"/>
</dbReference>
<proteinExistence type="predicted"/>
<organism evidence="5 6">
    <name type="scientific">Paenibacillus tianmuensis</name>
    <dbReference type="NCBI Taxonomy" id="624147"/>
    <lineage>
        <taxon>Bacteria</taxon>
        <taxon>Bacillati</taxon>
        <taxon>Bacillota</taxon>
        <taxon>Bacilli</taxon>
        <taxon>Bacillales</taxon>
        <taxon>Paenibacillaceae</taxon>
        <taxon>Paenibacillus</taxon>
    </lineage>
</organism>
<dbReference type="GO" id="GO:0005506">
    <property type="term" value="F:iron ion binding"/>
    <property type="evidence" value="ECO:0007669"/>
    <property type="project" value="InterPro"/>
</dbReference>
<dbReference type="RefSeq" id="WP_245719623.1">
    <property type="nucleotide sequence ID" value="NZ_FMTT01000013.1"/>
</dbReference>
<sequence length="209" mass="23562">MNVARSFGHEEGTTIQRSVGKSIPRKETWEKVTGRTKYINDHAIPGLLHVKMAVSPHAHANIKSIDSSKAIKIPGVKAVITGQYYPMLTGSPLADRPSIAIDKVRYYGEPVALVVAEQEYIAEMAALQIKVEYEPLPVVLSPREALQKNALLVHELLQSTSGTKRRFSRSRERTLRTEQKYARGIWRKDGGIAAKSRSLYRNRTTQRWK</sequence>
<evidence type="ECO:0000313" key="5">
    <source>
        <dbReference type="EMBL" id="SCW52870.1"/>
    </source>
</evidence>
<dbReference type="InterPro" id="IPR036856">
    <property type="entry name" value="Ald_Oxase/Xan_DH_a/b_sf"/>
</dbReference>
<dbReference type="SUPFAM" id="SSF54665">
    <property type="entry name" value="CO dehydrogenase molybdoprotein N-domain-like"/>
    <property type="match status" value="1"/>
</dbReference>
<dbReference type="AlphaFoldDB" id="A0A1G4R7T9"/>
<dbReference type="Gene3D" id="3.30.365.10">
    <property type="entry name" value="Aldehyde oxidase/xanthine dehydrogenase, molybdopterin binding domain"/>
    <property type="match status" value="2"/>
</dbReference>
<dbReference type="STRING" id="624147.SAMN04487970_10135"/>
<dbReference type="SMART" id="SM01008">
    <property type="entry name" value="Ald_Xan_dh_C"/>
    <property type="match status" value="1"/>
</dbReference>
<reference evidence="6" key="1">
    <citation type="submission" date="2016-10" db="EMBL/GenBank/DDBJ databases">
        <authorList>
            <person name="Varghese N."/>
            <person name="Submissions S."/>
        </authorList>
    </citation>
    <scope>NUCLEOTIDE SEQUENCE [LARGE SCALE GENOMIC DNA]</scope>
    <source>
        <strain evidence="6">CGMCC 1.8946</strain>
    </source>
</reference>
<dbReference type="PANTHER" id="PTHR11908">
    <property type="entry name" value="XANTHINE DEHYDROGENASE"/>
    <property type="match status" value="1"/>
</dbReference>
<accession>A0A1G4R7T9</accession>
<dbReference type="EMBL" id="FMTT01000013">
    <property type="protein sequence ID" value="SCW52870.1"/>
    <property type="molecule type" value="Genomic_DNA"/>
</dbReference>
<evidence type="ECO:0000313" key="6">
    <source>
        <dbReference type="Proteomes" id="UP000198601"/>
    </source>
</evidence>
<name>A0A1G4R7T9_9BACL</name>
<dbReference type="Gene3D" id="3.90.1170.50">
    <property type="entry name" value="Aldehyde oxidase/xanthine dehydrogenase, a/b hammerhead"/>
    <property type="match status" value="1"/>
</dbReference>
<dbReference type="Pfam" id="PF01315">
    <property type="entry name" value="Ald_Xan_dh_C"/>
    <property type="match status" value="1"/>
</dbReference>
<evidence type="ECO:0000259" key="4">
    <source>
        <dbReference type="SMART" id="SM01008"/>
    </source>
</evidence>
<evidence type="ECO:0000256" key="1">
    <source>
        <dbReference type="ARBA" id="ARBA00022505"/>
    </source>
</evidence>
<dbReference type="GO" id="GO:0016491">
    <property type="term" value="F:oxidoreductase activity"/>
    <property type="evidence" value="ECO:0007669"/>
    <property type="project" value="UniProtKB-KW"/>
</dbReference>
<gene>
    <name evidence="5" type="ORF">SAMN04487970_10135</name>
</gene>
<feature type="domain" description="Aldehyde oxidase/xanthine dehydrogenase a/b hammerhead" evidence="4">
    <location>
        <begin position="33"/>
        <end position="137"/>
    </location>
</feature>
<protein>
    <submittedName>
        <fullName evidence="5">Aldehyde oxidase and xanthine dehydrogenase, a/b hammerhead domain</fullName>
    </submittedName>
</protein>